<keyword evidence="4 6" id="KW-1133">Transmembrane helix</keyword>
<name>A0ABT8YPI7_9HYPH</name>
<sequence length="204" mass="21609">MTIATLLTYSLALFVAAIIPGPGITALVARAMGAGFTDSLAMAFGLILGDMVFLTAVVLGLSVVAQTFGALFMVIKYLGAAYLAYVAYKIWTAGLVKAEMAAGPKRSPIHSFLAGLFVTLGNPKAMLFYVALVPTLVSLDTLTVTDYLQLLAATFVVLVLVTVPYIALASRARELFRHPEQLRGLNRVAATFLMGTAGYIALRA</sequence>
<keyword evidence="3 6" id="KW-0812">Transmembrane</keyword>
<dbReference type="InterPro" id="IPR001123">
    <property type="entry name" value="LeuE-type"/>
</dbReference>
<gene>
    <name evidence="7" type="ORF">Q4481_16740</name>
</gene>
<dbReference type="PANTHER" id="PTHR30086">
    <property type="entry name" value="ARGININE EXPORTER PROTEIN ARGO"/>
    <property type="match status" value="1"/>
</dbReference>
<evidence type="ECO:0000256" key="2">
    <source>
        <dbReference type="ARBA" id="ARBA00022475"/>
    </source>
</evidence>
<comment type="subcellular location">
    <subcellularLocation>
        <location evidence="1">Cell membrane</location>
        <topology evidence="1">Multi-pass membrane protein</topology>
    </subcellularLocation>
</comment>
<evidence type="ECO:0000256" key="5">
    <source>
        <dbReference type="ARBA" id="ARBA00023136"/>
    </source>
</evidence>
<evidence type="ECO:0000256" key="6">
    <source>
        <dbReference type="SAM" id="Phobius"/>
    </source>
</evidence>
<organism evidence="7 8">
    <name type="scientific">Rhizobium alvei</name>
    <dbReference type="NCBI Taxonomy" id="1132659"/>
    <lineage>
        <taxon>Bacteria</taxon>
        <taxon>Pseudomonadati</taxon>
        <taxon>Pseudomonadota</taxon>
        <taxon>Alphaproteobacteria</taxon>
        <taxon>Hyphomicrobiales</taxon>
        <taxon>Rhizobiaceae</taxon>
        <taxon>Rhizobium/Agrobacterium group</taxon>
        <taxon>Rhizobium</taxon>
    </lineage>
</organism>
<reference evidence="7" key="2">
    <citation type="submission" date="2023-07" db="EMBL/GenBank/DDBJ databases">
        <authorList>
            <person name="Shen H."/>
        </authorList>
    </citation>
    <scope>NUCLEOTIDE SEQUENCE</scope>
    <source>
        <strain evidence="7">TNR-22</strain>
    </source>
</reference>
<dbReference type="Pfam" id="PF01810">
    <property type="entry name" value="LysE"/>
    <property type="match status" value="1"/>
</dbReference>
<evidence type="ECO:0000256" key="1">
    <source>
        <dbReference type="ARBA" id="ARBA00004651"/>
    </source>
</evidence>
<proteinExistence type="predicted"/>
<evidence type="ECO:0000313" key="7">
    <source>
        <dbReference type="EMBL" id="MDO6965614.1"/>
    </source>
</evidence>
<keyword evidence="8" id="KW-1185">Reference proteome</keyword>
<feature type="transmembrane region" description="Helical" evidence="6">
    <location>
        <begin position="6"/>
        <end position="28"/>
    </location>
</feature>
<feature type="transmembrane region" description="Helical" evidence="6">
    <location>
        <begin position="109"/>
        <end position="130"/>
    </location>
</feature>
<keyword evidence="5 6" id="KW-0472">Membrane</keyword>
<accession>A0ABT8YPI7</accession>
<evidence type="ECO:0000256" key="4">
    <source>
        <dbReference type="ARBA" id="ARBA00022989"/>
    </source>
</evidence>
<protein>
    <submittedName>
        <fullName evidence="7">LysE family translocator</fullName>
    </submittedName>
</protein>
<feature type="transmembrane region" description="Helical" evidence="6">
    <location>
        <begin position="150"/>
        <end position="172"/>
    </location>
</feature>
<dbReference type="PANTHER" id="PTHR30086:SF20">
    <property type="entry name" value="ARGININE EXPORTER PROTEIN ARGO-RELATED"/>
    <property type="match status" value="1"/>
</dbReference>
<feature type="transmembrane region" description="Helical" evidence="6">
    <location>
        <begin position="68"/>
        <end position="88"/>
    </location>
</feature>
<keyword evidence="2" id="KW-1003">Cell membrane</keyword>
<evidence type="ECO:0000256" key="3">
    <source>
        <dbReference type="ARBA" id="ARBA00022692"/>
    </source>
</evidence>
<feature type="transmembrane region" description="Helical" evidence="6">
    <location>
        <begin position="184"/>
        <end position="202"/>
    </location>
</feature>
<feature type="transmembrane region" description="Helical" evidence="6">
    <location>
        <begin position="40"/>
        <end position="62"/>
    </location>
</feature>
<reference evidence="7" key="1">
    <citation type="journal article" date="2015" name="Int. J. Syst. Evol. Microbiol.">
        <title>Rhizobium alvei sp. nov., isolated from a freshwater river.</title>
        <authorList>
            <person name="Sheu S.Y."/>
            <person name="Huang H.W."/>
            <person name="Young C.C."/>
            <person name="Chen W.M."/>
        </authorList>
    </citation>
    <scope>NUCLEOTIDE SEQUENCE</scope>
    <source>
        <strain evidence="7">TNR-22</strain>
    </source>
</reference>
<comment type="caution">
    <text evidence="7">The sequence shown here is derived from an EMBL/GenBank/DDBJ whole genome shotgun (WGS) entry which is preliminary data.</text>
</comment>
<dbReference type="Proteomes" id="UP001174932">
    <property type="component" value="Unassembled WGS sequence"/>
</dbReference>
<dbReference type="RefSeq" id="WP_304377547.1">
    <property type="nucleotide sequence ID" value="NZ_JAUOZU010000012.1"/>
</dbReference>
<evidence type="ECO:0000313" key="8">
    <source>
        <dbReference type="Proteomes" id="UP001174932"/>
    </source>
</evidence>
<dbReference type="EMBL" id="JAUOZU010000012">
    <property type="protein sequence ID" value="MDO6965614.1"/>
    <property type="molecule type" value="Genomic_DNA"/>
</dbReference>